<reference evidence="1 2" key="1">
    <citation type="journal article" date="2024" name="IMA Fungus">
        <title>Apiospora arundinis, a panoply of carbohydrate-active enzymes and secondary metabolites.</title>
        <authorList>
            <person name="Sorensen T."/>
            <person name="Petersen C."/>
            <person name="Muurmann A.T."/>
            <person name="Christiansen J.V."/>
            <person name="Brundto M.L."/>
            <person name="Overgaard C.K."/>
            <person name="Boysen A.T."/>
            <person name="Wollenberg R.D."/>
            <person name="Larsen T.O."/>
            <person name="Sorensen J.L."/>
            <person name="Nielsen K.L."/>
            <person name="Sondergaard T.E."/>
        </authorList>
    </citation>
    <scope>NUCLEOTIDE SEQUENCE [LARGE SCALE GENOMIC DNA]</scope>
    <source>
        <strain evidence="1 2">AAU 773</strain>
    </source>
</reference>
<organism evidence="1 2">
    <name type="scientific">Apiospora arundinis</name>
    <dbReference type="NCBI Taxonomy" id="335852"/>
    <lineage>
        <taxon>Eukaryota</taxon>
        <taxon>Fungi</taxon>
        <taxon>Dikarya</taxon>
        <taxon>Ascomycota</taxon>
        <taxon>Pezizomycotina</taxon>
        <taxon>Sordariomycetes</taxon>
        <taxon>Xylariomycetidae</taxon>
        <taxon>Amphisphaeriales</taxon>
        <taxon>Apiosporaceae</taxon>
        <taxon>Apiospora</taxon>
    </lineage>
</organism>
<dbReference type="InterPro" id="IPR036770">
    <property type="entry name" value="Ankyrin_rpt-contain_sf"/>
</dbReference>
<dbReference type="EMBL" id="JAPCWZ010000006">
    <property type="protein sequence ID" value="KAK8859081.1"/>
    <property type="molecule type" value="Genomic_DNA"/>
</dbReference>
<protein>
    <recommendedName>
        <fullName evidence="3">Ankyrin</fullName>
    </recommendedName>
</protein>
<keyword evidence="2" id="KW-1185">Reference proteome</keyword>
<evidence type="ECO:0000313" key="2">
    <source>
        <dbReference type="Proteomes" id="UP001390339"/>
    </source>
</evidence>
<dbReference type="Proteomes" id="UP001390339">
    <property type="component" value="Unassembled WGS sequence"/>
</dbReference>
<evidence type="ECO:0008006" key="3">
    <source>
        <dbReference type="Google" id="ProtNLM"/>
    </source>
</evidence>
<name>A0ABR2I7V7_9PEZI</name>
<sequence>MDKTSIPAPRNEVHRLLPGVHRTDDLHLSDAYSPGLPMVLCIFLGQLGPVNDFLRSNSSPALRSSYGFAEVLGMLLDVAVKCEQLDLSRRILDQGVVIKWKHQALEVAFGREDATMMKLLLDLKYKDAHSEGPRRALIQALIIRSIHLSLNDITNILLDHVEWMHPDFVQAIFGHACYNGNDDLIQRLLQTHRGLEINKNLETRLEWGRHLYLPGDEFHNRFFRPVEVTIRKGHESALRLLLEQGAIIHHGHSREWPMLLAAECGHVGTARVILDAGRRLLRLSPYQWHCVIRRYCLGKDLGYVRAGGFVQLLLETKAIDVPVYVRKHPKFIYDMVINLVVAKDVAAVRAFATHGMPMHGDFYSPKERKSTPMDIAESVGASELVDALAELGVPRRSSPVPASRKPIPVFHPTLLDPRDVTFRCSRKNCKLHRGLTPKVYEYPTGV</sequence>
<gene>
    <name evidence="1" type="ORF">PGQ11_009815</name>
</gene>
<proteinExistence type="predicted"/>
<dbReference type="Gene3D" id="1.25.40.20">
    <property type="entry name" value="Ankyrin repeat-containing domain"/>
    <property type="match status" value="1"/>
</dbReference>
<accession>A0ABR2I7V7</accession>
<dbReference type="SUPFAM" id="SSF48403">
    <property type="entry name" value="Ankyrin repeat"/>
    <property type="match status" value="1"/>
</dbReference>
<evidence type="ECO:0000313" key="1">
    <source>
        <dbReference type="EMBL" id="KAK8859081.1"/>
    </source>
</evidence>
<comment type="caution">
    <text evidence="1">The sequence shown here is derived from an EMBL/GenBank/DDBJ whole genome shotgun (WGS) entry which is preliminary data.</text>
</comment>